<evidence type="ECO:0000313" key="2">
    <source>
        <dbReference type="EMBL" id="SHJ36611.1"/>
    </source>
</evidence>
<dbReference type="STRING" id="1121298.SAMN05444401_2921"/>
<dbReference type="AlphaFoldDB" id="A0A1M6IQ85"/>
<keyword evidence="2" id="KW-0418">Kinase</keyword>
<dbReference type="RefSeq" id="WP_073008110.1">
    <property type="nucleotide sequence ID" value="NZ_FQZO01000004.1"/>
</dbReference>
<feature type="domain" description="DUF2229" evidence="1">
    <location>
        <begin position="11"/>
        <end position="240"/>
    </location>
</feature>
<keyword evidence="2" id="KW-0808">Transferase</keyword>
<keyword evidence="3" id="KW-1185">Reference proteome</keyword>
<evidence type="ECO:0000313" key="3">
    <source>
        <dbReference type="Proteomes" id="UP000184080"/>
    </source>
</evidence>
<dbReference type="InterPro" id="IPR051805">
    <property type="entry name" value="Dehydratase_Activator_Redct"/>
</dbReference>
<proteinExistence type="predicted"/>
<dbReference type="PANTHER" id="PTHR32329:SF2">
    <property type="entry name" value="BIFUNCTIONAL PROTEIN [INCLUDES 2-HYDROXYACYL-COA DEHYDRATASE (N-TER) AND ITS ACTIVATOR DOMAIN (C_TERM)"/>
    <property type="match status" value="1"/>
</dbReference>
<evidence type="ECO:0000259" key="1">
    <source>
        <dbReference type="Pfam" id="PF09989"/>
    </source>
</evidence>
<dbReference type="Pfam" id="PF09989">
    <property type="entry name" value="DUF2229"/>
    <property type="match status" value="1"/>
</dbReference>
<reference evidence="2 3" key="1">
    <citation type="submission" date="2016-11" db="EMBL/GenBank/DDBJ databases">
        <authorList>
            <person name="Jaros S."/>
            <person name="Januszkiewicz K."/>
            <person name="Wedrychowicz H."/>
        </authorList>
    </citation>
    <scope>NUCLEOTIDE SEQUENCE [LARGE SCALE GENOMIC DNA]</scope>
    <source>
        <strain evidence="2 3">DSM 21864</strain>
    </source>
</reference>
<gene>
    <name evidence="2" type="ORF">SAMN05444401_2921</name>
</gene>
<dbReference type="EMBL" id="FQZO01000004">
    <property type="protein sequence ID" value="SHJ36611.1"/>
    <property type="molecule type" value="Genomic_DNA"/>
</dbReference>
<dbReference type="Gene3D" id="3.40.50.11900">
    <property type="match status" value="1"/>
</dbReference>
<protein>
    <submittedName>
        <fullName evidence="2">Predicted nucleotide-binding protein, sugar kinase/HSP70/actin superfamily</fullName>
    </submittedName>
</protein>
<dbReference type="PANTHER" id="PTHR32329">
    <property type="entry name" value="BIFUNCTIONAL PROTEIN [INCLUDES 2-HYDROXYACYL-COA DEHYDRATASE (N-TER) AND ITS ACTIVATOR DOMAIN (C_TERM)-RELATED"/>
    <property type="match status" value="1"/>
</dbReference>
<dbReference type="Proteomes" id="UP000184080">
    <property type="component" value="Unassembled WGS sequence"/>
</dbReference>
<dbReference type="OrthoDB" id="9780120at2"/>
<accession>A0A1M6IQ85</accession>
<dbReference type="InterPro" id="IPR018709">
    <property type="entry name" value="CoA_activase_DUF2229"/>
</dbReference>
<organism evidence="2 3">
    <name type="scientific">Clostridium amylolyticum</name>
    <dbReference type="NCBI Taxonomy" id="1121298"/>
    <lineage>
        <taxon>Bacteria</taxon>
        <taxon>Bacillati</taxon>
        <taxon>Bacillota</taxon>
        <taxon>Clostridia</taxon>
        <taxon>Eubacteriales</taxon>
        <taxon>Clostridiaceae</taxon>
        <taxon>Clostridium</taxon>
    </lineage>
</organism>
<name>A0A1M6IQ85_9CLOT</name>
<dbReference type="GO" id="GO:0016301">
    <property type="term" value="F:kinase activity"/>
    <property type="evidence" value="ECO:0007669"/>
    <property type="project" value="UniProtKB-KW"/>
</dbReference>
<sequence>MKITFPHLGNVYIAVKALFNDLEIECIIPPFTNKKALEIGSLYSYDEMCLPYKIMIGNYIQAIEQGADTVVLTGSCGPCRFGEYCELQMNLLKKLGHNLDFIVIDSPGDIGTKELLNRIFKISSNSPLPKYQKFKALSNAMKVINEMDEIEAKARYLAGYEKNKGSCKFLLNKCKEEALNCKNSKEMMHIFEKYKDKLNSLEMDNHKEPIKIAIIGEIYTIIEAFSNLYIEDKLMDLGVSTKRTLSPSWWVKDMVLSPFNLNQKEIKRASKDYLSFEIGGHARECIGEAILAYEEGFHGAIQIFPMGCMPEIVSKAILPSISKDKNFPIMTLVVDEMTGEAGYLTRIEAFVDLLERRRENVLSWS</sequence>